<evidence type="ECO:0000313" key="2">
    <source>
        <dbReference type="EMBL" id="EFH42772.1"/>
    </source>
</evidence>
<accession>D7MMW7</accession>
<organism evidence="3">
    <name type="scientific">Arabidopsis lyrata subsp. lyrata</name>
    <name type="common">Lyre-leaved rock-cress</name>
    <dbReference type="NCBI Taxonomy" id="81972"/>
    <lineage>
        <taxon>Eukaryota</taxon>
        <taxon>Viridiplantae</taxon>
        <taxon>Streptophyta</taxon>
        <taxon>Embryophyta</taxon>
        <taxon>Tracheophyta</taxon>
        <taxon>Spermatophyta</taxon>
        <taxon>Magnoliopsida</taxon>
        <taxon>eudicotyledons</taxon>
        <taxon>Gunneridae</taxon>
        <taxon>Pentapetalae</taxon>
        <taxon>rosids</taxon>
        <taxon>malvids</taxon>
        <taxon>Brassicales</taxon>
        <taxon>Brassicaceae</taxon>
        <taxon>Camelineae</taxon>
        <taxon>Arabidopsis</taxon>
    </lineage>
</organism>
<dbReference type="InterPro" id="IPR017451">
    <property type="entry name" value="F-box-assoc_interact_dom"/>
</dbReference>
<feature type="domain" description="F-box associated beta-propeller type 1" evidence="1">
    <location>
        <begin position="4"/>
        <end position="203"/>
    </location>
</feature>
<evidence type="ECO:0000259" key="1">
    <source>
        <dbReference type="Pfam" id="PF07734"/>
    </source>
</evidence>
<name>D7MMW7_ARALL</name>
<dbReference type="HOGENOM" id="CLU_093986_0_0_1"/>
<sequence length="205" mass="23905">MAYCVEIYEFTSNSWRNLDAIIPDQAYLKSDGHACASLSGNTYWVSWIKKGDNDDYSLLSFDFSTERFQRLCAPFHHQPCRVDTMALSVVREEHLSLFYQSRQTLKVEIWMTDEIHTTFVSWSKFLTLDLVSPSFSNSMSFYIVDEEKKVVVCCVEDGFFDSKLVWIVREGEEYIPDLPVYYGRQSVGFRSICHMPKLFGYVPKN</sequence>
<dbReference type="Proteomes" id="UP000008694">
    <property type="component" value="Unassembled WGS sequence"/>
</dbReference>
<dbReference type="Gramene" id="fgenesh2_kg.8__2282__AT5G62830.1">
    <property type="protein sequence ID" value="fgenesh2_kg.8__2282__AT5G62830.1"/>
    <property type="gene ID" value="fgenesh2_kg.8__2282__AT5G62830.1"/>
</dbReference>
<reference evidence="3" key="1">
    <citation type="journal article" date="2011" name="Nat. Genet.">
        <title>The Arabidopsis lyrata genome sequence and the basis of rapid genome size change.</title>
        <authorList>
            <person name="Hu T.T."/>
            <person name="Pattyn P."/>
            <person name="Bakker E.G."/>
            <person name="Cao J."/>
            <person name="Cheng J.-F."/>
            <person name="Clark R.M."/>
            <person name="Fahlgren N."/>
            <person name="Fawcett J.A."/>
            <person name="Grimwood J."/>
            <person name="Gundlach H."/>
            <person name="Haberer G."/>
            <person name="Hollister J.D."/>
            <person name="Ossowski S."/>
            <person name="Ottilar R.P."/>
            <person name="Salamov A.A."/>
            <person name="Schneeberger K."/>
            <person name="Spannagl M."/>
            <person name="Wang X."/>
            <person name="Yang L."/>
            <person name="Nasrallah M.E."/>
            <person name="Bergelson J."/>
            <person name="Carrington J.C."/>
            <person name="Gaut B.S."/>
            <person name="Schmutz J."/>
            <person name="Mayer K.F.X."/>
            <person name="Van de Peer Y."/>
            <person name="Grigoriev I.V."/>
            <person name="Nordborg M."/>
            <person name="Weigel D."/>
            <person name="Guo Y.-L."/>
        </authorList>
    </citation>
    <scope>NUCLEOTIDE SEQUENCE [LARGE SCALE GENOMIC DNA]</scope>
    <source>
        <strain evidence="3">cv. MN47</strain>
    </source>
</reference>
<protein>
    <recommendedName>
        <fullName evidence="1">F-box associated beta-propeller type 1 domain-containing protein</fullName>
    </recommendedName>
</protein>
<dbReference type="EMBL" id="GL348720">
    <property type="protein sequence ID" value="EFH42772.1"/>
    <property type="molecule type" value="Genomic_DNA"/>
</dbReference>
<dbReference type="InterPro" id="IPR006527">
    <property type="entry name" value="F-box-assoc_dom_typ1"/>
</dbReference>
<dbReference type="Pfam" id="PF07734">
    <property type="entry name" value="FBA_1"/>
    <property type="match status" value="1"/>
</dbReference>
<evidence type="ECO:0000313" key="3">
    <source>
        <dbReference type="Proteomes" id="UP000008694"/>
    </source>
</evidence>
<keyword evidence="3" id="KW-1185">Reference proteome</keyword>
<dbReference type="NCBIfam" id="TIGR01640">
    <property type="entry name" value="F_box_assoc_1"/>
    <property type="match status" value="1"/>
</dbReference>
<dbReference type="STRING" id="81972.D7MMW7"/>
<proteinExistence type="predicted"/>
<gene>
    <name evidence="2" type="ORF">ARALYDRAFT_496466</name>
</gene>
<dbReference type="AlphaFoldDB" id="D7MMW7"/>